<sequence>MRDILDTIETPYVDCQTLLAHLSSYKNPRDWIARMVRKGELLRLKNGFFIITSRFRRGKVDYPYEQIGNLLYGPSYISLEWALSFYGFIPERVSVVTSVTIGNNKEFTTPIGTFTYRHLSKSRYTVGIDRKEIEGQLGGFLMATPEKALADWVFMTCDEMNEDELLEDLLVGKRIEKENLQSLKKEALEEIAKQYKSETIKKLSNIIRKL</sequence>
<comment type="caution">
    <text evidence="2">The sequence shown here is derived from an EMBL/GenBank/DDBJ whole genome shotgun (WGS) entry which is preliminary data.</text>
</comment>
<keyword evidence="3" id="KW-1185">Reference proteome</keyword>
<evidence type="ECO:0000313" key="3">
    <source>
        <dbReference type="Proteomes" id="UP001194714"/>
    </source>
</evidence>
<evidence type="ECO:0008006" key="4">
    <source>
        <dbReference type="Google" id="ProtNLM"/>
    </source>
</evidence>
<reference evidence="2 3" key="1">
    <citation type="submission" date="2020-01" db="EMBL/GenBank/DDBJ databases">
        <title>Draft genome sequence of Cand. Neptunochlamydia vexilliferae K9.</title>
        <authorList>
            <person name="Schulz F."/>
            <person name="Koestlbacher S."/>
            <person name="Wascher F."/>
            <person name="Pizzetti I."/>
            <person name="Horn M."/>
        </authorList>
    </citation>
    <scope>NUCLEOTIDE SEQUENCE [LARGE SCALE GENOMIC DNA]</scope>
    <source>
        <strain evidence="2 3">K9</strain>
    </source>
</reference>
<organism evidence="2 3">
    <name type="scientific">Candidatus Neptunichlamydia vexilliferae</name>
    <dbReference type="NCBI Taxonomy" id="1651774"/>
    <lineage>
        <taxon>Bacteria</taxon>
        <taxon>Pseudomonadati</taxon>
        <taxon>Chlamydiota</taxon>
        <taxon>Chlamydiia</taxon>
        <taxon>Parachlamydiales</taxon>
        <taxon>Simkaniaceae</taxon>
        <taxon>Candidatus Neptunichlamydia</taxon>
    </lineage>
</organism>
<evidence type="ECO:0000256" key="1">
    <source>
        <dbReference type="SAM" id="Coils"/>
    </source>
</evidence>
<keyword evidence="1" id="KW-0175">Coiled coil</keyword>
<gene>
    <name evidence="2" type="ORF">NEPTK9_001001</name>
</gene>
<dbReference type="RefSeq" id="WP_194847789.1">
    <property type="nucleotide sequence ID" value="NZ_JAAEJV010000024.1"/>
</dbReference>
<proteinExistence type="predicted"/>
<accession>A0ABS0AZD9</accession>
<name>A0ABS0AZD9_9BACT</name>
<dbReference type="EMBL" id="JAAEJV010000024">
    <property type="protein sequence ID" value="MBF5059487.1"/>
    <property type="molecule type" value="Genomic_DNA"/>
</dbReference>
<feature type="coiled-coil region" evidence="1">
    <location>
        <begin position="170"/>
        <end position="197"/>
    </location>
</feature>
<dbReference type="Proteomes" id="UP001194714">
    <property type="component" value="Unassembled WGS sequence"/>
</dbReference>
<protein>
    <recommendedName>
        <fullName evidence="4">AbiEi antitoxin C-terminal domain-containing protein</fullName>
    </recommendedName>
</protein>
<evidence type="ECO:0000313" key="2">
    <source>
        <dbReference type="EMBL" id="MBF5059487.1"/>
    </source>
</evidence>